<keyword evidence="3 15" id="KW-0547">Nucleotide-binding</keyword>
<keyword evidence="6 15" id="KW-0347">Helicase</keyword>
<dbReference type="Pfam" id="PF19833">
    <property type="entry name" value="RecG_dom3_C"/>
    <property type="match status" value="1"/>
</dbReference>
<dbReference type="InterPro" id="IPR033454">
    <property type="entry name" value="RecG_wedge"/>
</dbReference>
<dbReference type="AlphaFoldDB" id="E3DQU0"/>
<keyword evidence="10 15" id="KW-0234">DNA repair</keyword>
<reference evidence="18 19" key="2">
    <citation type="journal article" date="2011" name="Stand. Genomic Sci.">
        <title>Complete genome sequence of the extremely halophilic Halanaerobium praevalens type strain (GSL).</title>
        <authorList>
            <person name="Ivanova N."/>
            <person name="Sikorski J."/>
            <person name="Chertkov O."/>
            <person name="Nolan M."/>
            <person name="Lucas S."/>
            <person name="Hammon N."/>
            <person name="Deshpande S."/>
            <person name="Cheng J.F."/>
            <person name="Tapia R."/>
            <person name="Han C."/>
            <person name="Goodwin L."/>
            <person name="Pitluck S."/>
            <person name="Huntemann M."/>
            <person name="Liolios K."/>
            <person name="Pagani I."/>
            <person name="Mavromatis K."/>
            <person name="Ovchinikova G."/>
            <person name="Pati A."/>
            <person name="Chen A."/>
            <person name="Palaniappan K."/>
            <person name="Land M."/>
            <person name="Hauser L."/>
            <person name="Brambilla E.M."/>
            <person name="Kannan K.P."/>
            <person name="Rohde M."/>
            <person name="Tindall B.J."/>
            <person name="Goker M."/>
            <person name="Detter J.C."/>
            <person name="Woyke T."/>
            <person name="Bristow J."/>
            <person name="Eisen J.A."/>
            <person name="Markowitz V."/>
            <person name="Hugenholtz P."/>
            <person name="Kyrpides N.C."/>
            <person name="Klenk H.P."/>
            <person name="Lapidus A."/>
        </authorList>
    </citation>
    <scope>NUCLEOTIDE SEQUENCE [LARGE SCALE GENOMIC DNA]</scope>
    <source>
        <strain evidence="19">ATCC 33744 / DSM 2228 / GSL</strain>
    </source>
</reference>
<sequence>MKSKLADEVQFVKGVGPKWAERLSQLDIKTVRDLLYYFPREYEDRSQLSQIKYTKIGEKANFKVEVLKINYQKIRPNLDLLKVSFSDGSDVVNGIWYNQAYLRNQFKEGDQYLITGKISEKNWRKYKRKEINNPVYEKIGSEASVLNTGRIVPIYPLTEGLSQRRLRKVIANVIKNYGSLLKDQLPRNLLEKYQFPDLKTAILGMHFPKNQKHKNLSRQRLAFEEFFHLQLYALEEKKKKTKFKGIKHEFKQSVNDKLLSQLNFELTAAQKRVLNEIEADMGSEKTMARLLQGDVGSGKTIVAALALLQTLANGCQGIFMAPTEILAEQHFLNFQELLKDFDYKVEILTGSVKQAARKEIEAEIKTGEIDLIIGTHALFQKALTYQNPGLVVIDEQHRFGVEQRHSLKEKGDSPDLLIMTATPIPRSMAMLIYGDLDLSVIDQMPPGRKKIATFWRRENRRKKIYSFLEEKINKGRQAYIVCPLIEESEEMPELLAAEELYNNLKTGFFKNNKLALIHSSVPALEKKEIMEKFRAGKIDILIATTVIEVGVDVSNASIMIIENAERFGLAQLHQLRGRVGRGSYQSYCILISNPRGEDATRRLEIMCKSNNGFLIAEEDLKMRGPGEFFGTKQHGIDDLKVASLTADQELLAKARTEAQAIVELNNWQKKYNQLANIIAQIELKI</sequence>
<dbReference type="KEGG" id="hpk:Hprae_0761"/>
<gene>
    <name evidence="18" type="ordered locus">Hprae_0761</name>
</gene>
<keyword evidence="19" id="KW-1185">Reference proteome</keyword>
<evidence type="ECO:0000256" key="10">
    <source>
        <dbReference type="ARBA" id="ARBA00023204"/>
    </source>
</evidence>
<dbReference type="OrthoDB" id="9804325at2"/>
<dbReference type="SMART" id="SM00490">
    <property type="entry name" value="HELICc"/>
    <property type="match status" value="1"/>
</dbReference>
<evidence type="ECO:0000256" key="6">
    <source>
        <dbReference type="ARBA" id="ARBA00022806"/>
    </source>
</evidence>
<comment type="catalytic activity">
    <reaction evidence="12 15">
        <text>Couples ATP hydrolysis with the unwinding of duplex DNA by translocating in the 3'-5' direction.</text>
        <dbReference type="EC" id="5.6.2.4"/>
    </reaction>
</comment>
<keyword evidence="9 15" id="KW-0233">DNA recombination</keyword>
<dbReference type="GO" id="GO:0006281">
    <property type="term" value="P:DNA repair"/>
    <property type="evidence" value="ECO:0007669"/>
    <property type="project" value="UniProtKB-UniRule"/>
</dbReference>
<evidence type="ECO:0000256" key="14">
    <source>
        <dbReference type="ARBA" id="ARBA00048988"/>
    </source>
</evidence>
<dbReference type="GO" id="GO:0006310">
    <property type="term" value="P:DNA recombination"/>
    <property type="evidence" value="ECO:0007669"/>
    <property type="project" value="UniProtKB-UniRule"/>
</dbReference>
<keyword evidence="7 15" id="KW-0067">ATP-binding</keyword>
<dbReference type="PANTHER" id="PTHR47964:SF1">
    <property type="entry name" value="ATP-DEPENDENT DNA HELICASE HOMOLOG RECG, CHLOROPLASTIC"/>
    <property type="match status" value="1"/>
</dbReference>
<dbReference type="InterPro" id="IPR001650">
    <property type="entry name" value="Helicase_C-like"/>
</dbReference>
<dbReference type="Pfam" id="PF00270">
    <property type="entry name" value="DEAD"/>
    <property type="match status" value="1"/>
</dbReference>
<dbReference type="Gene3D" id="3.40.50.300">
    <property type="entry name" value="P-loop containing nucleotide triphosphate hydrolases"/>
    <property type="match status" value="2"/>
</dbReference>
<evidence type="ECO:0000256" key="8">
    <source>
        <dbReference type="ARBA" id="ARBA00023125"/>
    </source>
</evidence>
<dbReference type="PATRIC" id="fig|572479.3.peg.769"/>
<evidence type="ECO:0000256" key="9">
    <source>
        <dbReference type="ARBA" id="ARBA00023172"/>
    </source>
</evidence>
<comment type="similarity">
    <text evidence="1 15">Belongs to the helicase family. RecG subfamily.</text>
</comment>
<evidence type="ECO:0000259" key="17">
    <source>
        <dbReference type="PROSITE" id="PS51194"/>
    </source>
</evidence>
<dbReference type="GO" id="GO:0016887">
    <property type="term" value="F:ATP hydrolysis activity"/>
    <property type="evidence" value="ECO:0007669"/>
    <property type="project" value="RHEA"/>
</dbReference>
<dbReference type="CDD" id="cd17992">
    <property type="entry name" value="DEXHc_RecG"/>
    <property type="match status" value="1"/>
</dbReference>
<evidence type="ECO:0000313" key="19">
    <source>
        <dbReference type="Proteomes" id="UP000006866"/>
    </source>
</evidence>
<feature type="domain" description="Helicase C-terminal" evidence="17">
    <location>
        <begin position="460"/>
        <end position="626"/>
    </location>
</feature>
<dbReference type="InterPro" id="IPR012340">
    <property type="entry name" value="NA-bd_OB-fold"/>
</dbReference>
<evidence type="ECO:0000256" key="7">
    <source>
        <dbReference type="ARBA" id="ARBA00022840"/>
    </source>
</evidence>
<dbReference type="Proteomes" id="UP000006866">
    <property type="component" value="Chromosome"/>
</dbReference>
<dbReference type="PANTHER" id="PTHR47964">
    <property type="entry name" value="ATP-DEPENDENT DNA HELICASE HOMOLOG RECG, CHLOROPLASTIC"/>
    <property type="match status" value="1"/>
</dbReference>
<dbReference type="NCBIfam" id="TIGR00643">
    <property type="entry name" value="recG"/>
    <property type="match status" value="1"/>
</dbReference>
<evidence type="ECO:0000259" key="16">
    <source>
        <dbReference type="PROSITE" id="PS51192"/>
    </source>
</evidence>
<organism evidence="18 19">
    <name type="scientific">Halanaerobium praevalens (strain ATCC 33744 / DSM 2228 / GSL)</name>
    <dbReference type="NCBI Taxonomy" id="572479"/>
    <lineage>
        <taxon>Bacteria</taxon>
        <taxon>Bacillati</taxon>
        <taxon>Bacillota</taxon>
        <taxon>Clostridia</taxon>
        <taxon>Halanaerobiales</taxon>
        <taxon>Halanaerobiaceae</taxon>
        <taxon>Halanaerobium</taxon>
    </lineage>
</organism>
<protein>
    <recommendedName>
        <fullName evidence="2 15">ATP-dependent DNA helicase RecG</fullName>
        <ecNumber evidence="13 15">5.6.2.4</ecNumber>
    </recommendedName>
</protein>
<dbReference type="NCBIfam" id="NF008168">
    <property type="entry name" value="PRK10917.2-2"/>
    <property type="match status" value="1"/>
</dbReference>
<dbReference type="Gene3D" id="2.40.50.140">
    <property type="entry name" value="Nucleic acid-binding proteins"/>
    <property type="match status" value="1"/>
</dbReference>
<dbReference type="SUPFAM" id="SSF50249">
    <property type="entry name" value="Nucleic acid-binding proteins"/>
    <property type="match status" value="1"/>
</dbReference>
<comment type="catalytic activity">
    <reaction evidence="14 15">
        <text>ATP + H2O = ADP + phosphate + H(+)</text>
        <dbReference type="Rhea" id="RHEA:13065"/>
        <dbReference type="ChEBI" id="CHEBI:15377"/>
        <dbReference type="ChEBI" id="CHEBI:15378"/>
        <dbReference type="ChEBI" id="CHEBI:30616"/>
        <dbReference type="ChEBI" id="CHEBI:43474"/>
        <dbReference type="ChEBI" id="CHEBI:456216"/>
        <dbReference type="EC" id="5.6.2.4"/>
    </reaction>
</comment>
<dbReference type="RefSeq" id="WP_014552948.1">
    <property type="nucleotide sequence ID" value="NC_017455.1"/>
</dbReference>
<dbReference type="SMART" id="SM00487">
    <property type="entry name" value="DEXDc"/>
    <property type="match status" value="1"/>
</dbReference>
<dbReference type="GO" id="GO:0005524">
    <property type="term" value="F:ATP binding"/>
    <property type="evidence" value="ECO:0007669"/>
    <property type="project" value="UniProtKB-KW"/>
</dbReference>
<dbReference type="EMBL" id="CP002175">
    <property type="protein sequence ID" value="ADO76915.1"/>
    <property type="molecule type" value="Genomic_DNA"/>
</dbReference>
<accession>E3DQU0</accession>
<dbReference type="GO" id="GO:0043138">
    <property type="term" value="F:3'-5' DNA helicase activity"/>
    <property type="evidence" value="ECO:0007669"/>
    <property type="project" value="UniProtKB-EC"/>
</dbReference>
<dbReference type="Pfam" id="PF00271">
    <property type="entry name" value="Helicase_C"/>
    <property type="match status" value="1"/>
</dbReference>
<evidence type="ECO:0000256" key="5">
    <source>
        <dbReference type="ARBA" id="ARBA00022801"/>
    </source>
</evidence>
<keyword evidence="8" id="KW-0238">DNA-binding</keyword>
<keyword evidence="4 15" id="KW-0227">DNA damage</keyword>
<evidence type="ECO:0000313" key="18">
    <source>
        <dbReference type="EMBL" id="ADO76915.1"/>
    </source>
</evidence>
<dbReference type="InterPro" id="IPR047112">
    <property type="entry name" value="RecG/Mfd"/>
</dbReference>
<dbReference type="PROSITE" id="PS51194">
    <property type="entry name" value="HELICASE_CTER"/>
    <property type="match status" value="1"/>
</dbReference>
<dbReference type="InterPro" id="IPR045562">
    <property type="entry name" value="RecG_dom3_C"/>
</dbReference>
<evidence type="ECO:0000256" key="1">
    <source>
        <dbReference type="ARBA" id="ARBA00007504"/>
    </source>
</evidence>
<dbReference type="eggNOG" id="COG1200">
    <property type="taxonomic scope" value="Bacteria"/>
</dbReference>
<dbReference type="NCBIfam" id="NF008165">
    <property type="entry name" value="PRK10917.1-3"/>
    <property type="match status" value="1"/>
</dbReference>
<evidence type="ECO:0000256" key="3">
    <source>
        <dbReference type="ARBA" id="ARBA00022741"/>
    </source>
</evidence>
<dbReference type="PROSITE" id="PS51192">
    <property type="entry name" value="HELICASE_ATP_BIND_1"/>
    <property type="match status" value="1"/>
</dbReference>
<dbReference type="Pfam" id="PF17191">
    <property type="entry name" value="RecG_wedge"/>
    <property type="match status" value="1"/>
</dbReference>
<dbReference type="InterPro" id="IPR027417">
    <property type="entry name" value="P-loop_NTPase"/>
</dbReference>
<dbReference type="InterPro" id="IPR014001">
    <property type="entry name" value="Helicase_ATP-bd"/>
</dbReference>
<dbReference type="CDD" id="cd04488">
    <property type="entry name" value="RecG_wedge_OBF"/>
    <property type="match status" value="1"/>
</dbReference>
<evidence type="ECO:0000256" key="15">
    <source>
        <dbReference type="RuleBase" id="RU363016"/>
    </source>
</evidence>
<dbReference type="InterPro" id="IPR011545">
    <property type="entry name" value="DEAD/DEAH_box_helicase_dom"/>
</dbReference>
<keyword evidence="11" id="KW-0413">Isomerase</keyword>
<proteinExistence type="inferred from homology"/>
<dbReference type="STRING" id="572479.Hprae_0761"/>
<dbReference type="EC" id="5.6.2.4" evidence="13 15"/>
<name>E3DQU0_HALPG</name>
<keyword evidence="5 15" id="KW-0378">Hydrolase</keyword>
<evidence type="ECO:0000256" key="2">
    <source>
        <dbReference type="ARBA" id="ARBA00017846"/>
    </source>
</evidence>
<dbReference type="InterPro" id="IPR004609">
    <property type="entry name" value="ATP-dep_DNA_helicase_RecG"/>
</dbReference>
<dbReference type="GO" id="GO:0003677">
    <property type="term" value="F:DNA binding"/>
    <property type="evidence" value="ECO:0007669"/>
    <property type="project" value="UniProtKB-KW"/>
</dbReference>
<dbReference type="SUPFAM" id="SSF52540">
    <property type="entry name" value="P-loop containing nucleoside triphosphate hydrolases"/>
    <property type="match status" value="2"/>
</dbReference>
<comment type="function">
    <text evidence="15">Plays a critical role in recombination and DNA repair. Helps process Holliday junction intermediates to mature products by catalyzing branch migration. Has replication fork regression activity, unwinds stalled or blocked replication forks to make a HJ that can be resolved. Has a DNA unwinding activity characteristic of a DNA helicase with 3'-5' polarity.</text>
</comment>
<evidence type="ECO:0000256" key="12">
    <source>
        <dbReference type="ARBA" id="ARBA00034617"/>
    </source>
</evidence>
<evidence type="ECO:0000256" key="4">
    <source>
        <dbReference type="ARBA" id="ARBA00022763"/>
    </source>
</evidence>
<evidence type="ECO:0000256" key="11">
    <source>
        <dbReference type="ARBA" id="ARBA00023235"/>
    </source>
</evidence>
<reference evidence="19" key="1">
    <citation type="submission" date="2010-10" db="EMBL/GenBank/DDBJ databases">
        <title>The complete genome of Halanaerobium praevalens DSM 2228.</title>
        <authorList>
            <consortium name="US DOE Joint Genome Institute (JGI-PGF)"/>
            <person name="Lucas S."/>
            <person name="Copeland A."/>
            <person name="Lapidus A."/>
            <person name="Glavina del Rio T."/>
            <person name="Dalin E."/>
            <person name="Tice H."/>
            <person name="Bruce D."/>
            <person name="Goodwin L."/>
            <person name="Pitluck S."/>
            <person name="Kyrpides N."/>
            <person name="Mavromatis K."/>
            <person name="Ivanova N."/>
            <person name="Ovchinnikova G."/>
            <person name="Chertkov O."/>
            <person name="Detter J.C."/>
            <person name="Han C."/>
            <person name="Larimer F."/>
            <person name="Land M."/>
            <person name="Hauser L."/>
            <person name="Markowitz V."/>
            <person name="Cheng J.-F."/>
            <person name="Hugenholtz P."/>
            <person name="Woyke T."/>
            <person name="Wu D."/>
            <person name="Tindall B."/>
            <person name="Pomrenke H.G."/>
            <person name="Brambilla E."/>
            <person name="Klenk H.-P."/>
            <person name="Eisen J.A."/>
        </authorList>
    </citation>
    <scope>NUCLEOTIDE SEQUENCE [LARGE SCALE GENOMIC DNA]</scope>
    <source>
        <strain evidence="19">ATCC 33744 / DSM 2228 / GSL</strain>
    </source>
</reference>
<dbReference type="HOGENOM" id="CLU_005122_7_1_9"/>
<feature type="domain" description="Helicase ATP-binding" evidence="16">
    <location>
        <begin position="280"/>
        <end position="441"/>
    </location>
</feature>
<evidence type="ECO:0000256" key="13">
    <source>
        <dbReference type="ARBA" id="ARBA00034808"/>
    </source>
</evidence>